<protein>
    <recommendedName>
        <fullName evidence="4">Glycosyltransferase family 25 protein</fullName>
    </recommendedName>
</protein>
<sequence>MDILSSKLNLHWQWLNAVAASDRVVNATLNWVREARNKAARSTSEEAKDTPGEKNAPSSFTWPTDISSLAASDKYLDYWDPSDSPDLDDGSPFSQNASDALLPVTTLDYVLPVSGETATLLQEYMLLSPRRIACWHSHLKLIHRIANSGVVHRPGNSNIISEDALDSASSSPETMYQKATATQRAAWLILEDDVDMERDINAQLSRLWKHLPDDWDIVFLGKSRHCWSNESFYPAILDDNRPPSRKSLYKFARESPSLPYVHHLHPSYAPKCTHAYVLSTPGARRLLLHLRYAPFAYSRAIDQAIAWLVKSGRLKSYSVVPSLVVQRKIGKSDVWGGDGGGGESNGNVGSGWKERLRNGVFSEEDG</sequence>
<dbReference type="AlphaFoldDB" id="A0A9W8MJP4"/>
<evidence type="ECO:0000313" key="3">
    <source>
        <dbReference type="Proteomes" id="UP001140091"/>
    </source>
</evidence>
<feature type="region of interest" description="Disordered" evidence="1">
    <location>
        <begin position="335"/>
        <end position="366"/>
    </location>
</feature>
<keyword evidence="3" id="KW-1185">Reference proteome</keyword>
<name>A0A9W8MJP4_9AGAR</name>
<reference evidence="2" key="1">
    <citation type="submission" date="2022-06" db="EMBL/GenBank/DDBJ databases">
        <title>Genome Sequence of Candolleomyces eurysporus.</title>
        <authorList>
            <person name="Buettner E."/>
        </authorList>
    </citation>
    <scope>NUCLEOTIDE SEQUENCE</scope>
    <source>
        <strain evidence="2">VTCC 930004</strain>
    </source>
</reference>
<organism evidence="2 3">
    <name type="scientific">Candolleomyces eurysporus</name>
    <dbReference type="NCBI Taxonomy" id="2828524"/>
    <lineage>
        <taxon>Eukaryota</taxon>
        <taxon>Fungi</taxon>
        <taxon>Dikarya</taxon>
        <taxon>Basidiomycota</taxon>
        <taxon>Agaricomycotina</taxon>
        <taxon>Agaricomycetes</taxon>
        <taxon>Agaricomycetidae</taxon>
        <taxon>Agaricales</taxon>
        <taxon>Agaricineae</taxon>
        <taxon>Psathyrellaceae</taxon>
        <taxon>Candolleomyces</taxon>
    </lineage>
</organism>
<feature type="compositionally biased region" description="Basic and acidic residues" evidence="1">
    <location>
        <begin position="38"/>
        <end position="52"/>
    </location>
</feature>
<comment type="caution">
    <text evidence="2">The sequence shown here is derived from an EMBL/GenBank/DDBJ whole genome shotgun (WGS) entry which is preliminary data.</text>
</comment>
<proteinExistence type="predicted"/>
<evidence type="ECO:0008006" key="4">
    <source>
        <dbReference type="Google" id="ProtNLM"/>
    </source>
</evidence>
<feature type="non-terminal residue" evidence="2">
    <location>
        <position position="1"/>
    </location>
</feature>
<evidence type="ECO:0000256" key="1">
    <source>
        <dbReference type="SAM" id="MobiDB-lite"/>
    </source>
</evidence>
<accession>A0A9W8MJP4</accession>
<feature type="region of interest" description="Disordered" evidence="1">
    <location>
        <begin position="38"/>
        <end position="60"/>
    </location>
</feature>
<dbReference type="OrthoDB" id="47375at2759"/>
<dbReference type="Proteomes" id="UP001140091">
    <property type="component" value="Unassembled WGS sequence"/>
</dbReference>
<dbReference type="EMBL" id="JANBPK010000813">
    <property type="protein sequence ID" value="KAJ2931029.1"/>
    <property type="molecule type" value="Genomic_DNA"/>
</dbReference>
<gene>
    <name evidence="2" type="ORF">H1R20_g6066</name>
</gene>
<evidence type="ECO:0000313" key="2">
    <source>
        <dbReference type="EMBL" id="KAJ2931029.1"/>
    </source>
</evidence>